<keyword evidence="3" id="KW-1185">Reference proteome</keyword>
<organism evidence="2 3">
    <name type="scientific">Culex pipiens pipiens</name>
    <name type="common">Northern house mosquito</name>
    <dbReference type="NCBI Taxonomy" id="38569"/>
    <lineage>
        <taxon>Eukaryota</taxon>
        <taxon>Metazoa</taxon>
        <taxon>Ecdysozoa</taxon>
        <taxon>Arthropoda</taxon>
        <taxon>Hexapoda</taxon>
        <taxon>Insecta</taxon>
        <taxon>Pterygota</taxon>
        <taxon>Neoptera</taxon>
        <taxon>Endopterygota</taxon>
        <taxon>Diptera</taxon>
        <taxon>Nematocera</taxon>
        <taxon>Culicoidea</taxon>
        <taxon>Culicidae</taxon>
        <taxon>Culicinae</taxon>
        <taxon>Culicini</taxon>
        <taxon>Culex</taxon>
        <taxon>Culex</taxon>
    </lineage>
</organism>
<dbReference type="EMBL" id="JBEHCU010012874">
    <property type="protein sequence ID" value="KAL1375005.1"/>
    <property type="molecule type" value="Genomic_DNA"/>
</dbReference>
<keyword evidence="1" id="KW-1133">Transmembrane helix</keyword>
<dbReference type="AlphaFoldDB" id="A0ABD1CF30"/>
<keyword evidence="1" id="KW-0812">Transmembrane</keyword>
<comment type="caution">
    <text evidence="2">The sequence shown here is derived from an EMBL/GenBank/DDBJ whole genome shotgun (WGS) entry which is preliminary data.</text>
</comment>
<proteinExistence type="predicted"/>
<sequence>MLQLAEFAVNSFWIYCTLSVVVMVTLVTTLASCLCCRKQEIKASNAPHRSLPDIPVVEPAGDNNSELYATVGENKVQDLPQGRS</sequence>
<reference evidence="2 3" key="1">
    <citation type="submission" date="2024-05" db="EMBL/GenBank/DDBJ databases">
        <title>Culex pipiens pipiens assembly and annotation.</title>
        <authorList>
            <person name="Alout H."/>
            <person name="Durand T."/>
        </authorList>
    </citation>
    <scope>NUCLEOTIDE SEQUENCE [LARGE SCALE GENOMIC DNA]</scope>
    <source>
        <strain evidence="2">HA-2024</strain>
        <tissue evidence="2">Whole body</tissue>
    </source>
</reference>
<evidence type="ECO:0000313" key="3">
    <source>
        <dbReference type="Proteomes" id="UP001562425"/>
    </source>
</evidence>
<feature type="non-terminal residue" evidence="2">
    <location>
        <position position="84"/>
    </location>
</feature>
<evidence type="ECO:0000256" key="1">
    <source>
        <dbReference type="SAM" id="Phobius"/>
    </source>
</evidence>
<evidence type="ECO:0000313" key="2">
    <source>
        <dbReference type="EMBL" id="KAL1375005.1"/>
    </source>
</evidence>
<feature type="transmembrane region" description="Helical" evidence="1">
    <location>
        <begin position="12"/>
        <end position="35"/>
    </location>
</feature>
<gene>
    <name evidence="2" type="ORF">pipiens_017756</name>
</gene>
<accession>A0ABD1CF30</accession>
<keyword evidence="1" id="KW-0472">Membrane</keyword>
<dbReference type="Proteomes" id="UP001562425">
    <property type="component" value="Unassembled WGS sequence"/>
</dbReference>
<name>A0ABD1CF30_CULPP</name>
<protein>
    <submittedName>
        <fullName evidence="2">Uncharacterized protein</fullName>
    </submittedName>
</protein>